<organism evidence="10 11">
    <name type="scientific">Mycolicibacterium komossense</name>
    <dbReference type="NCBI Taxonomy" id="1779"/>
    <lineage>
        <taxon>Bacteria</taxon>
        <taxon>Bacillati</taxon>
        <taxon>Actinomycetota</taxon>
        <taxon>Actinomycetes</taxon>
        <taxon>Mycobacteriales</taxon>
        <taxon>Mycobacteriaceae</taxon>
        <taxon>Mycolicibacterium</taxon>
    </lineage>
</organism>
<proteinExistence type="inferred from homology"/>
<keyword evidence="10" id="KW-0645">Protease</keyword>
<dbReference type="Proteomes" id="UP001526201">
    <property type="component" value="Unassembled WGS sequence"/>
</dbReference>
<feature type="domain" description="Peptidase S11 D-alanyl-D-alanine carboxypeptidase A N-terminal" evidence="9">
    <location>
        <begin position="44"/>
        <end position="263"/>
    </location>
</feature>
<evidence type="ECO:0000256" key="5">
    <source>
        <dbReference type="ARBA" id="ARBA00022984"/>
    </source>
</evidence>
<evidence type="ECO:0000256" key="7">
    <source>
        <dbReference type="RuleBase" id="RU004016"/>
    </source>
</evidence>
<dbReference type="InterPro" id="IPR012338">
    <property type="entry name" value="Beta-lactam/transpept-like"/>
</dbReference>
<evidence type="ECO:0000313" key="10">
    <source>
        <dbReference type="EMBL" id="MCV7228669.1"/>
    </source>
</evidence>
<dbReference type="SUPFAM" id="SSF56601">
    <property type="entry name" value="beta-lactamase/transpeptidase-like"/>
    <property type="match status" value="1"/>
</dbReference>
<keyword evidence="3" id="KW-0378">Hydrolase</keyword>
<comment type="caution">
    <text evidence="10">The sequence shown here is derived from an EMBL/GenBank/DDBJ whole genome shotgun (WGS) entry which is preliminary data.</text>
</comment>
<evidence type="ECO:0000256" key="8">
    <source>
        <dbReference type="SAM" id="SignalP"/>
    </source>
</evidence>
<dbReference type="Gene3D" id="3.40.710.10">
    <property type="entry name" value="DD-peptidase/beta-lactamase superfamily"/>
    <property type="match status" value="1"/>
</dbReference>
<dbReference type="PANTHER" id="PTHR21581">
    <property type="entry name" value="D-ALANYL-D-ALANINE CARBOXYPEPTIDASE"/>
    <property type="match status" value="1"/>
</dbReference>
<gene>
    <name evidence="10" type="ORF">H7J73_21880</name>
</gene>
<accession>A0ABT3CGP8</accession>
<sequence>MRRFLGCLSLATAVVVGMTAAPITAYADTDITQVQPIGAVPTPDGPAPNWIVADMDTGQILAARNEDMRTPPASTIKVLLALVVLDELPLDATVVADDGADSHVECNCVGIEAGRTYSARQLLDGLLLVSGNDAANTLAHLLGGTDAAVAKMNAKAAAIGAVDTHAGSPSGLNGPGMDGYTTPRDLAIIFRAAMANPVFASITSQPSAMFPSKTGDKPIVNQDELLMRYPGAIGGKTGFTDPARKTFVGAAQRDGRRLVFAMMYGLIVEGGPTYWDQAAGLLNWGFAQSPEAGIGTL</sequence>
<keyword evidence="4" id="KW-0133">Cell shape</keyword>
<dbReference type="InterPro" id="IPR018044">
    <property type="entry name" value="Peptidase_S11"/>
</dbReference>
<name>A0ABT3CGP8_9MYCO</name>
<keyword evidence="6" id="KW-0961">Cell wall biogenesis/degradation</keyword>
<dbReference type="PRINTS" id="PR00725">
    <property type="entry name" value="DADACBPTASE1"/>
</dbReference>
<evidence type="ECO:0000256" key="3">
    <source>
        <dbReference type="ARBA" id="ARBA00022801"/>
    </source>
</evidence>
<keyword evidence="10" id="KW-0121">Carboxypeptidase</keyword>
<keyword evidence="2 8" id="KW-0732">Signal</keyword>
<protein>
    <submittedName>
        <fullName evidence="10">D-alanyl-D-alanine carboxypeptidase</fullName>
    </submittedName>
</protein>
<evidence type="ECO:0000313" key="11">
    <source>
        <dbReference type="Proteomes" id="UP001526201"/>
    </source>
</evidence>
<evidence type="ECO:0000259" key="9">
    <source>
        <dbReference type="Pfam" id="PF00768"/>
    </source>
</evidence>
<comment type="similarity">
    <text evidence="1 7">Belongs to the peptidase S11 family.</text>
</comment>
<evidence type="ECO:0000256" key="2">
    <source>
        <dbReference type="ARBA" id="ARBA00022729"/>
    </source>
</evidence>
<dbReference type="GO" id="GO:0004180">
    <property type="term" value="F:carboxypeptidase activity"/>
    <property type="evidence" value="ECO:0007669"/>
    <property type="project" value="UniProtKB-KW"/>
</dbReference>
<dbReference type="EMBL" id="JACKTY010000033">
    <property type="protein sequence ID" value="MCV7228669.1"/>
    <property type="molecule type" value="Genomic_DNA"/>
</dbReference>
<dbReference type="PANTHER" id="PTHR21581:SF33">
    <property type="entry name" value="D-ALANYL-D-ALANINE CARBOXYPEPTIDASE DACB"/>
    <property type="match status" value="1"/>
</dbReference>
<feature type="signal peptide" evidence="8">
    <location>
        <begin position="1"/>
        <end position="27"/>
    </location>
</feature>
<keyword evidence="11" id="KW-1185">Reference proteome</keyword>
<evidence type="ECO:0000256" key="1">
    <source>
        <dbReference type="ARBA" id="ARBA00007164"/>
    </source>
</evidence>
<reference evidence="10 11" key="1">
    <citation type="journal article" date="2022" name="BMC Genomics">
        <title>Comparative genome analysis of mycobacteria focusing on tRNA and non-coding RNA.</title>
        <authorList>
            <person name="Behra P.R.K."/>
            <person name="Pettersson B.M.F."/>
            <person name="Ramesh M."/>
            <person name="Das S."/>
            <person name="Dasgupta S."/>
            <person name="Kirsebom L.A."/>
        </authorList>
    </citation>
    <scope>NUCLEOTIDE SEQUENCE [LARGE SCALE GENOMIC DNA]</scope>
    <source>
        <strain evidence="10 11">DSM 44078</strain>
    </source>
</reference>
<dbReference type="Pfam" id="PF00768">
    <property type="entry name" value="Peptidase_S11"/>
    <property type="match status" value="1"/>
</dbReference>
<evidence type="ECO:0000256" key="6">
    <source>
        <dbReference type="ARBA" id="ARBA00023316"/>
    </source>
</evidence>
<feature type="chain" id="PRO_5047372241" evidence="8">
    <location>
        <begin position="28"/>
        <end position="297"/>
    </location>
</feature>
<dbReference type="InterPro" id="IPR001967">
    <property type="entry name" value="Peptidase_S11_N"/>
</dbReference>
<keyword evidence="5" id="KW-0573">Peptidoglycan synthesis</keyword>
<dbReference type="RefSeq" id="WP_276031557.1">
    <property type="nucleotide sequence ID" value="NZ_JACKTY010000033.1"/>
</dbReference>
<evidence type="ECO:0000256" key="4">
    <source>
        <dbReference type="ARBA" id="ARBA00022960"/>
    </source>
</evidence>